<dbReference type="STRING" id="429701.A0A2G9G154"/>
<keyword evidence="9" id="KW-1185">Reference proteome</keyword>
<accession>A0A2G9G154</accession>
<dbReference type="GO" id="GO:0016020">
    <property type="term" value="C:membrane"/>
    <property type="evidence" value="ECO:0007669"/>
    <property type="project" value="UniProtKB-SubCell"/>
</dbReference>
<proteinExistence type="predicted"/>
<evidence type="ECO:0000256" key="3">
    <source>
        <dbReference type="ARBA" id="ARBA00022679"/>
    </source>
</evidence>
<feature type="region of interest" description="Disordered" evidence="6">
    <location>
        <begin position="44"/>
        <end position="64"/>
    </location>
</feature>
<evidence type="ECO:0000256" key="4">
    <source>
        <dbReference type="ARBA" id="ARBA00023136"/>
    </source>
</evidence>
<organism evidence="8 9">
    <name type="scientific">Handroanthus impetiginosus</name>
    <dbReference type="NCBI Taxonomy" id="429701"/>
    <lineage>
        <taxon>Eukaryota</taxon>
        <taxon>Viridiplantae</taxon>
        <taxon>Streptophyta</taxon>
        <taxon>Embryophyta</taxon>
        <taxon>Tracheophyta</taxon>
        <taxon>Spermatophyta</taxon>
        <taxon>Magnoliopsida</taxon>
        <taxon>eudicotyledons</taxon>
        <taxon>Gunneridae</taxon>
        <taxon>Pentapetalae</taxon>
        <taxon>asterids</taxon>
        <taxon>lamiids</taxon>
        <taxon>Lamiales</taxon>
        <taxon>Bignoniaceae</taxon>
        <taxon>Crescentiina</taxon>
        <taxon>Tabebuia alliance</taxon>
        <taxon>Handroanthus</taxon>
    </lineage>
</organism>
<name>A0A2G9G154_9LAMI</name>
<evidence type="ECO:0000313" key="8">
    <source>
        <dbReference type="EMBL" id="PIM99048.1"/>
    </source>
</evidence>
<evidence type="ECO:0000256" key="2">
    <source>
        <dbReference type="ARBA" id="ARBA00022676"/>
    </source>
</evidence>
<evidence type="ECO:0000313" key="9">
    <source>
        <dbReference type="Proteomes" id="UP000231279"/>
    </source>
</evidence>
<evidence type="ECO:0000256" key="1">
    <source>
        <dbReference type="ARBA" id="ARBA00004606"/>
    </source>
</evidence>
<keyword evidence="5" id="KW-0325">Glycoprotein</keyword>
<dbReference type="PANTHER" id="PTHR45719:SF10">
    <property type="entry name" value="CORE-2_I-BRANCHING BETA-1,6-N-ACETYLGLUCOSAMINYLTRANSFERASE FAMILY PROTEIN"/>
    <property type="match status" value="1"/>
</dbReference>
<reference evidence="9" key="1">
    <citation type="journal article" date="2018" name="Gigascience">
        <title>Genome assembly of the Pink Ipe (Handroanthus impetiginosus, Bignoniaceae), a highly valued, ecologically keystone Neotropical timber forest tree.</title>
        <authorList>
            <person name="Silva-Junior O.B."/>
            <person name="Grattapaglia D."/>
            <person name="Novaes E."/>
            <person name="Collevatti R.G."/>
        </authorList>
    </citation>
    <scope>NUCLEOTIDE SEQUENCE [LARGE SCALE GENOMIC DNA]</scope>
    <source>
        <strain evidence="9">cv. UFG-1</strain>
    </source>
</reference>
<dbReference type="Pfam" id="PF02485">
    <property type="entry name" value="Branch"/>
    <property type="match status" value="1"/>
</dbReference>
<sequence length="405" mass="44807">MRHDHLPPSSTTAAAIPSLYIILTTTFFTLLLILTLTTAPRSPSFHTHQNDQNDQNTTTALSPPPPPSLAYLISGSINNSGPMISLFLSIYHPRNQYLLQLDRSANQTERDALEITVQSLLGASKNVRVIGMEDYVFSSGPSALSSTLQGASVLLRLSDHWDWFINLSASDYPLVTQDDLLHILSYLPRDVNFVNHTSYIGWRESWKLKGIIVDSALFLADDSETFYATQKRHLPDAFRPFTGSSVAILILKFIEFCIMGFNNLPRTLLMYLSNTALSTSVYFPTVLCNSRQFKGTLINHSLHYASPNLLNSSNFDELIKTGAAFASPFALDDPVLDRIDQELLQRNPGKPVPGGWCLGESSEDQCGVCGETDVLKPSPGAKRLEKLLVEVLSSEATQSHQCVDK</sequence>
<dbReference type="AlphaFoldDB" id="A0A2G9G154"/>
<dbReference type="PANTHER" id="PTHR45719">
    <property type="entry name" value="GLYCOSYLTRANSFERASE"/>
    <property type="match status" value="1"/>
</dbReference>
<evidence type="ECO:0000256" key="7">
    <source>
        <dbReference type="SAM" id="Phobius"/>
    </source>
</evidence>
<dbReference type="EMBL" id="NKXS01007855">
    <property type="protein sequence ID" value="PIM99048.1"/>
    <property type="molecule type" value="Genomic_DNA"/>
</dbReference>
<gene>
    <name evidence="8" type="ORF">CDL12_28459</name>
</gene>
<evidence type="ECO:0000256" key="5">
    <source>
        <dbReference type="ARBA" id="ARBA00023180"/>
    </source>
</evidence>
<keyword evidence="4 7" id="KW-0472">Membrane</keyword>
<keyword evidence="7" id="KW-1133">Transmembrane helix</keyword>
<keyword evidence="3" id="KW-0808">Transferase</keyword>
<feature type="compositionally biased region" description="Polar residues" evidence="6">
    <location>
        <begin position="44"/>
        <end position="56"/>
    </location>
</feature>
<comment type="caution">
    <text evidence="8">The sequence shown here is derived from an EMBL/GenBank/DDBJ whole genome shotgun (WGS) entry which is preliminary data.</text>
</comment>
<dbReference type="InterPro" id="IPR003406">
    <property type="entry name" value="Glyco_trans_14"/>
</dbReference>
<dbReference type="Proteomes" id="UP000231279">
    <property type="component" value="Unassembled WGS sequence"/>
</dbReference>
<keyword evidence="2" id="KW-0328">Glycosyltransferase</keyword>
<dbReference type="InterPro" id="IPR044610">
    <property type="entry name" value="GLCAT14A/B/C"/>
</dbReference>
<feature type="transmembrane region" description="Helical" evidence="7">
    <location>
        <begin position="12"/>
        <end position="36"/>
    </location>
</feature>
<evidence type="ECO:0000256" key="6">
    <source>
        <dbReference type="SAM" id="MobiDB-lite"/>
    </source>
</evidence>
<protein>
    <submittedName>
        <fullName evidence="8">Branching enzyme</fullName>
    </submittedName>
</protein>
<dbReference type="GO" id="GO:0015020">
    <property type="term" value="F:glucuronosyltransferase activity"/>
    <property type="evidence" value="ECO:0007669"/>
    <property type="project" value="InterPro"/>
</dbReference>
<dbReference type="OrthoDB" id="2019572at2759"/>
<keyword evidence="7" id="KW-0812">Transmembrane</keyword>
<comment type="subcellular location">
    <subcellularLocation>
        <location evidence="1">Membrane</location>
        <topology evidence="1">Single-pass type II membrane protein</topology>
    </subcellularLocation>
</comment>